<reference evidence="3 4" key="1">
    <citation type="journal article" date="2007" name="PLoS ONE">
        <title>Analysis of the neurotoxin complex genes in Clostridium botulinum A1-A4 and B1 strains: BoNT/A3, /Ba4 and /B1 clusters are located within plasmids.</title>
        <authorList>
            <person name="Smith T.J."/>
            <person name="Hill K.K."/>
            <person name="Foley B.T."/>
            <person name="Detter J.C."/>
            <person name="Munk A.C."/>
            <person name="Bruce D.C."/>
            <person name="Doggett N.A."/>
            <person name="Smith L.A."/>
            <person name="Marks J.D."/>
            <person name="Xie G."/>
            <person name="Brettin T.S."/>
        </authorList>
    </citation>
    <scope>NUCLEOTIDE SEQUENCE [LARGE SCALE GENOMIC DNA]</scope>
    <source>
        <strain evidence="4">657 / Type Ba4</strain>
    </source>
</reference>
<dbReference type="EMBL" id="CP001083">
    <property type="protein sequence ID" value="ACQ52476.1"/>
    <property type="molecule type" value="Genomic_DNA"/>
</dbReference>
<feature type="domain" description="MacB-like periplasmic core" evidence="2">
    <location>
        <begin position="16"/>
        <end position="176"/>
    </location>
</feature>
<feature type="transmembrane region" description="Helical" evidence="1">
    <location>
        <begin position="293"/>
        <end position="314"/>
    </location>
</feature>
<keyword evidence="1" id="KW-1133">Transmembrane helix</keyword>
<dbReference type="KEGG" id="cbi:CLJ_B0107"/>
<protein>
    <submittedName>
        <fullName evidence="3">Membrane-spanning protein</fullName>
    </submittedName>
</protein>
<dbReference type="RefSeq" id="WP_003360626.1">
    <property type="nucleotide sequence ID" value="NC_012658.1"/>
</dbReference>
<dbReference type="Proteomes" id="UP000002333">
    <property type="component" value="Chromosome"/>
</dbReference>
<evidence type="ECO:0000313" key="4">
    <source>
        <dbReference type="Proteomes" id="UP000002333"/>
    </source>
</evidence>
<feature type="transmembrane region" description="Helical" evidence="1">
    <location>
        <begin position="241"/>
        <end position="265"/>
    </location>
</feature>
<organism evidence="3 4">
    <name type="scientific">Clostridium botulinum (strain 657 / Type Ba4)</name>
    <dbReference type="NCBI Taxonomy" id="515621"/>
    <lineage>
        <taxon>Bacteria</taxon>
        <taxon>Bacillati</taxon>
        <taxon>Bacillota</taxon>
        <taxon>Clostridia</taxon>
        <taxon>Eubacteriales</taxon>
        <taxon>Clostridiaceae</taxon>
        <taxon>Clostridium</taxon>
    </lineage>
</organism>
<proteinExistence type="predicted"/>
<dbReference type="InterPro" id="IPR025857">
    <property type="entry name" value="MacB_PCD"/>
</dbReference>
<feature type="transmembrane region" description="Helical" evidence="1">
    <location>
        <begin position="326"/>
        <end position="351"/>
    </location>
</feature>
<name>A0A3F2ZSP9_CLOB6</name>
<reference evidence="4" key="2">
    <citation type="submission" date="2008-05" db="EMBL/GenBank/DDBJ databases">
        <title>Genome sequence of Clostridium botulinum Ba4 strain 657.</title>
        <authorList>
            <person name="Shrivastava S."/>
            <person name="Brown J.L."/>
            <person name="Bruce D."/>
            <person name="Detter C."/>
            <person name="Munk C."/>
            <person name="Smith L.A."/>
            <person name="Smith T.J."/>
            <person name="Sutton G."/>
            <person name="Brettin T.S."/>
        </authorList>
    </citation>
    <scope>NUCLEOTIDE SEQUENCE [LARGE SCALE GENOMIC DNA]</scope>
    <source>
        <strain evidence="4">657 / Type Ba4</strain>
    </source>
</reference>
<dbReference type="AlphaFoldDB" id="A0A3F2ZSP9"/>
<keyword evidence="1" id="KW-0472">Membrane</keyword>
<evidence type="ECO:0000259" key="2">
    <source>
        <dbReference type="Pfam" id="PF12704"/>
    </source>
</evidence>
<keyword evidence="1" id="KW-0812">Transmembrane</keyword>
<sequence>MKGLKKIFRKTHFLILSLIFVLTFISLSIGYVNKIYEMMLEANNFKTENNVIFMFNKENLKTEDLIKAFNKIKLEKNIILTHEAGKVFIPGAAQVGIYFNGAYKNPYNLLEGRFFTKEDFKDNSKIAVIGKNLLSNVEEKDGKKYIYRGNEKFLVIGVIGKENRETQYDYRIFYNLDIDLQDKDTAYLKQRWILDSITKNKNSLKDILNSINKNNDENFIKIIYENNPITPLKAAIYNSQFLLFNFFIIIMCIIISLIRVTVYWIEKISLEIGVRKLYGASNLNIVAYIVKRYLIISGFALTCSLALQRLLLFIDIFRIQNDILNIFNVIGSLIFILIIGIIFICTSIVNINKIEISQLIKGKV</sequence>
<evidence type="ECO:0000313" key="3">
    <source>
        <dbReference type="EMBL" id="ACQ52476.1"/>
    </source>
</evidence>
<evidence type="ECO:0000256" key="1">
    <source>
        <dbReference type="SAM" id="Phobius"/>
    </source>
</evidence>
<gene>
    <name evidence="3" type="ordered locus">CLJ_B0107</name>
</gene>
<dbReference type="Pfam" id="PF12704">
    <property type="entry name" value="MacB_PCD"/>
    <property type="match status" value="1"/>
</dbReference>
<accession>A0A3F2ZSP9</accession>